<dbReference type="EMBL" id="BAAFSG010000001">
    <property type="protein sequence ID" value="GAB1254583.1"/>
    <property type="molecule type" value="Genomic_DNA"/>
</dbReference>
<dbReference type="Pfam" id="PF24801">
    <property type="entry name" value="FNIII-A_GpJ"/>
    <property type="match status" value="1"/>
</dbReference>
<organism evidence="3 4">
    <name type="scientific">Desulfovibrio falkowii</name>
    <dbReference type="NCBI Taxonomy" id="3136602"/>
    <lineage>
        <taxon>Bacteria</taxon>
        <taxon>Pseudomonadati</taxon>
        <taxon>Thermodesulfobacteriota</taxon>
        <taxon>Desulfovibrionia</taxon>
        <taxon>Desulfovibrionales</taxon>
        <taxon>Desulfovibrionaceae</taxon>
        <taxon>Desulfovibrio</taxon>
    </lineage>
</organism>
<evidence type="ECO:0000313" key="4">
    <source>
        <dbReference type="Proteomes" id="UP001628192"/>
    </source>
</evidence>
<keyword evidence="4" id="KW-1185">Reference proteome</keyword>
<accession>A0ABQ0EA16</accession>
<evidence type="ECO:0000313" key="3">
    <source>
        <dbReference type="EMBL" id="GAB1254583.1"/>
    </source>
</evidence>
<feature type="domain" description="Tip attachment protein J HDII-ins2" evidence="2">
    <location>
        <begin position="420"/>
        <end position="476"/>
    </location>
</feature>
<protein>
    <recommendedName>
        <fullName evidence="2">Tip attachment protein J HDII-ins2 domain-containing protein</fullName>
    </recommendedName>
</protein>
<evidence type="ECO:0000259" key="2">
    <source>
        <dbReference type="Pfam" id="PF24801"/>
    </source>
</evidence>
<keyword evidence="1" id="KW-1133">Transmembrane helix</keyword>
<proteinExistence type="predicted"/>
<feature type="transmembrane region" description="Helical" evidence="1">
    <location>
        <begin position="103"/>
        <end position="123"/>
    </location>
</feature>
<keyword evidence="1" id="KW-0812">Transmembrane</keyword>
<keyword evidence="1" id="KW-0472">Membrane</keyword>
<gene>
    <name evidence="3" type="ORF">Defa_20700</name>
</gene>
<dbReference type="RefSeq" id="WP_407844838.1">
    <property type="nucleotide sequence ID" value="NZ_BAAFSG010000001.1"/>
</dbReference>
<evidence type="ECO:0000256" key="1">
    <source>
        <dbReference type="SAM" id="Phobius"/>
    </source>
</evidence>
<dbReference type="Proteomes" id="UP001628192">
    <property type="component" value="Unassembled WGS sequence"/>
</dbReference>
<comment type="caution">
    <text evidence="3">The sequence shown here is derived from an EMBL/GenBank/DDBJ whole genome shotgun (WGS) entry which is preliminary data.</text>
</comment>
<sequence length="1369" mass="149607">MLQQSGISVMARRWDSTRSRFSIAVPGATLESIVLDAIQGMRREGQYTRAQARLLARYARCRVDGIEIKRSQWADTRPHEGARLEILQGVKGGGGGGGGKNPVATVLSVVVMVAAMAAGPWIAGPAILGLTGTTAAVVGGAITTGIMVGGMLAVNALFPSAAPSLGSIGGYDSAKDSPTYSISGARNAANVNGYIPLVCGKHRHTPPLGAKSWTKWEGDKQFFHMLVVWGHPDVEVTDFRIGKTPLSDFKHVKHVFHQASYGNDLELFAKSYDEKNVGSSLKASDGWVTRRIGECEDISVDIAANAMCVLDKETGSPRTRTVQFQLQYATVGTENWTNFGGVRVDIRPFSTIGSVWTFLGTQIRANYNGDVAFGYAGSHPIDENAYPIEILPNKSPYVTGCDVSIKDGLIKTSAGVYGNNDFVYFSAAKRSSVVRNYRVEGLPRADRKVRVRRLTPDTSSQYILDECTWSTSRAILNQPTFNTRLPYCVSELRIQASEQLSSFVDDFNALCHSKIPDWDAATQSWITRTTSNPASIFRYLLTSPHGLVRPYTTAKMDDASIIAFHAFCKANGYEFNFILDAEQTTWARLVQVLAAGRAAPTTDVDGLWGVVIDRSGKQVKQLFTPRNSWGMSVQRGFVDLPHALRVSFVDETDDYTTQENYVFADGYSNDGAKGTEPATDVVEWNYPGVTKWEKVWRMGRYHLAKLLHRPMSVTINTDWEWLVCHRGDLVGIASDVLMNTFGTARIQRLVYDVDGVETLVGREQDIPTDEYGQPLIPIGGQLDDTVMFQEPAPARYGIAIRDRKGGVTTYELVPEYGDEEHSTLYFLHPIPAQAVPPLNGLCSVSILGQEYEEYLLAAVQPGDNASAELTLIPYAAEEIEAAAEGEIPPYAPPIILDVTKGSSLPTPIIIDVRSDESVLIRASSGGTTPRIAAWWALSVSTEAATNLNFQLMATDVLTSVNFFGSATALEDFVAAAGVEEGRLYDVRVRALDPATGKTSAWSAPIRHAVIGRTTPPPAPDAVNLDGYTLRITQSNRPLDVVGHVVTMVFDETDSINMGRVLTDPYTTTGTFDLTPWAGRARRVFVQTVDELGLLSDAVSVVIDLGDVIPDNLLFEYSERYNGWQGGIVGGHVYNDHLFSDSDALAWPANTADIAWNVDQSYPAWVNGDGVQLVYEWRQTFPREYAGGRVLVEPVALAGKLLAVDYRFYNDPPAWSANATTPAWGEAPASPAWAEPIPTPWAAFPDNYSTQGRETLDFRVMYASGDVANLADIITSIDVPDKEMPSIEDMDIAEDGTTRIPIPKNYFRAITNVQITLQYRTGQSVTTAMYVPGSEEMGENGYLELGPHIVALDSSRQSTSGNCDVRVKGY</sequence>
<feature type="transmembrane region" description="Helical" evidence="1">
    <location>
        <begin position="135"/>
        <end position="158"/>
    </location>
</feature>
<name>A0ABQ0EA16_9BACT</name>
<reference evidence="3 4" key="1">
    <citation type="journal article" date="2025" name="Int. J. Syst. Evol. Microbiol.">
        <title>Desulfovibrio falkowii sp. nov., Porphyromonas miyakawae sp. nov., Mediterraneibacter flintii sp. nov. and Owariibacterium komagatae gen. nov., sp. nov., isolated from human faeces.</title>
        <authorList>
            <person name="Hamaguchi T."/>
            <person name="Ohara M."/>
            <person name="Hisatomi A."/>
            <person name="Sekiguchi K."/>
            <person name="Takeda J.I."/>
            <person name="Ueyama J."/>
            <person name="Ito M."/>
            <person name="Nishiwaki H."/>
            <person name="Ogi T."/>
            <person name="Hirayama M."/>
            <person name="Ohkuma M."/>
            <person name="Sakamoto M."/>
            <person name="Ohno K."/>
        </authorList>
    </citation>
    <scope>NUCLEOTIDE SEQUENCE [LARGE SCALE GENOMIC DNA]</scope>
    <source>
        <strain evidence="3 4">13CB8C</strain>
    </source>
</reference>
<dbReference type="InterPro" id="IPR055385">
    <property type="entry name" value="GpJ_HDII-ins2"/>
</dbReference>